<dbReference type="Pfam" id="PF04265">
    <property type="entry name" value="TPK_B1_binding"/>
    <property type="match status" value="1"/>
</dbReference>
<dbReference type="HOGENOM" id="CLU_044237_1_1_0"/>
<reference evidence="7 8" key="1">
    <citation type="journal article" date="2012" name="J. Bacteriol.">
        <title>Complete Genome Sequence of the Thermophilic, Piezophilic, Heterotrophic Bacterium Marinitoga piezophila KA3.</title>
        <authorList>
            <person name="Lucas S."/>
            <person name="Han J."/>
            <person name="Lapidus A."/>
            <person name="Cheng J.F."/>
            <person name="Goodwin L.A."/>
            <person name="Pitluck S."/>
            <person name="Peters L."/>
            <person name="Mikhailova N."/>
            <person name="Teshima H."/>
            <person name="Detter J.C."/>
            <person name="Han C."/>
            <person name="Tapia R."/>
            <person name="Land M."/>
            <person name="Hauser L."/>
            <person name="Kyrpides N.C."/>
            <person name="Ivanova N."/>
            <person name="Pagani I."/>
            <person name="Vannier P."/>
            <person name="Oger P."/>
            <person name="Bartlett D.H."/>
            <person name="Noll K.M."/>
            <person name="Woyke T."/>
            <person name="Jebbar M."/>
        </authorList>
    </citation>
    <scope>NUCLEOTIDE SEQUENCE [LARGE SCALE GENOMIC DNA]</scope>
    <source>
        <strain evidence="8">DSM 14283 / JCM 11233 / KA3</strain>
    </source>
</reference>
<evidence type="ECO:0000256" key="3">
    <source>
        <dbReference type="ARBA" id="ARBA00022777"/>
    </source>
</evidence>
<evidence type="ECO:0000256" key="4">
    <source>
        <dbReference type="ARBA" id="ARBA00022840"/>
    </source>
</evidence>
<dbReference type="GO" id="GO:0005524">
    <property type="term" value="F:ATP binding"/>
    <property type="evidence" value="ECO:0007669"/>
    <property type="project" value="UniProtKB-KW"/>
</dbReference>
<dbReference type="AlphaFoldDB" id="H2J606"/>
<dbReference type="NCBIfam" id="TIGR01378">
    <property type="entry name" value="thi_PPkinase"/>
    <property type="match status" value="1"/>
</dbReference>
<dbReference type="CDD" id="cd07995">
    <property type="entry name" value="TPK"/>
    <property type="match status" value="1"/>
</dbReference>
<dbReference type="OrthoDB" id="9804377at2"/>
<dbReference type="InterPro" id="IPR006282">
    <property type="entry name" value="Thi_PPkinase"/>
</dbReference>
<dbReference type="KEGG" id="mpz:Marpi_0628"/>
<dbReference type="PANTHER" id="PTHR41299">
    <property type="entry name" value="THIAMINE PYROPHOSPHOKINASE"/>
    <property type="match status" value="1"/>
</dbReference>
<dbReference type="InterPro" id="IPR007371">
    <property type="entry name" value="TPK_catalytic"/>
</dbReference>
<dbReference type="InterPro" id="IPR007373">
    <property type="entry name" value="Thiamin_PyroPKinase_B1-bd"/>
</dbReference>
<keyword evidence="1" id="KW-0808">Transferase</keyword>
<proteinExistence type="predicted"/>
<dbReference type="Gene3D" id="3.40.50.10240">
    <property type="entry name" value="Thiamin pyrophosphokinase, catalytic domain"/>
    <property type="match status" value="1"/>
</dbReference>
<sequence>MKIINAFIISGGEQKSDLSYYKRLIDNSDILIAVDKGIEIFQKLHIEPDYLIGDLDSASQESIEWAESNGVEIIKYLPEKDFTDIDLAFKFAIEKGADNIFVSAFLGERLDHILGALFLLSKYRDIGIIFEEEFIEISRISKKFSKTVSIGETWSILSLTEKSNNITLKGFKYPLENGILYFNNPIGISNITENEKIEITYSNGILIYIRWKTKDIK</sequence>
<organism evidence="7 8">
    <name type="scientific">Marinitoga piezophila (strain DSM 14283 / JCM 11233 / KA3)</name>
    <dbReference type="NCBI Taxonomy" id="443254"/>
    <lineage>
        <taxon>Bacteria</taxon>
        <taxon>Thermotogati</taxon>
        <taxon>Thermotogota</taxon>
        <taxon>Thermotogae</taxon>
        <taxon>Petrotogales</taxon>
        <taxon>Petrotogaceae</taxon>
        <taxon>Marinitoga</taxon>
    </lineage>
</organism>
<evidence type="ECO:0000259" key="6">
    <source>
        <dbReference type="SMART" id="SM00983"/>
    </source>
</evidence>
<keyword evidence="2" id="KW-0547">Nucleotide-binding</keyword>
<dbReference type="InterPro" id="IPR036371">
    <property type="entry name" value="TPK_B1-bd_sf"/>
</dbReference>
<dbReference type="EC" id="2.7.6.2" evidence="5"/>
<dbReference type="eggNOG" id="COG1564">
    <property type="taxonomic scope" value="Bacteria"/>
</dbReference>
<dbReference type="GO" id="GO:0030975">
    <property type="term" value="F:thiamine binding"/>
    <property type="evidence" value="ECO:0007669"/>
    <property type="project" value="InterPro"/>
</dbReference>
<keyword evidence="3 7" id="KW-0418">Kinase</keyword>
<dbReference type="InterPro" id="IPR053149">
    <property type="entry name" value="TPK"/>
</dbReference>
<dbReference type="STRING" id="443254.Marpi_0628"/>
<evidence type="ECO:0000313" key="7">
    <source>
        <dbReference type="EMBL" id="AEX85067.1"/>
    </source>
</evidence>
<dbReference type="EMBL" id="CP003257">
    <property type="protein sequence ID" value="AEX85067.1"/>
    <property type="molecule type" value="Genomic_DNA"/>
</dbReference>
<dbReference type="GO" id="GO:0009229">
    <property type="term" value="P:thiamine diphosphate biosynthetic process"/>
    <property type="evidence" value="ECO:0007669"/>
    <property type="project" value="InterPro"/>
</dbReference>
<evidence type="ECO:0000256" key="1">
    <source>
        <dbReference type="ARBA" id="ARBA00022679"/>
    </source>
</evidence>
<evidence type="ECO:0000313" key="8">
    <source>
        <dbReference type="Proteomes" id="UP000007161"/>
    </source>
</evidence>
<dbReference type="SUPFAM" id="SSF63999">
    <property type="entry name" value="Thiamin pyrophosphokinase, catalytic domain"/>
    <property type="match status" value="1"/>
</dbReference>
<feature type="domain" description="Thiamin pyrophosphokinase thiamin-binding" evidence="6">
    <location>
        <begin position="136"/>
        <end position="207"/>
    </location>
</feature>
<dbReference type="PANTHER" id="PTHR41299:SF1">
    <property type="entry name" value="THIAMINE PYROPHOSPHOKINASE"/>
    <property type="match status" value="1"/>
</dbReference>
<name>H2J606_MARPK</name>
<dbReference type="RefSeq" id="WP_014296139.1">
    <property type="nucleotide sequence ID" value="NC_016751.1"/>
</dbReference>
<evidence type="ECO:0000256" key="2">
    <source>
        <dbReference type="ARBA" id="ARBA00022741"/>
    </source>
</evidence>
<dbReference type="GO" id="GO:0016301">
    <property type="term" value="F:kinase activity"/>
    <property type="evidence" value="ECO:0007669"/>
    <property type="project" value="UniProtKB-KW"/>
</dbReference>
<dbReference type="SUPFAM" id="SSF63862">
    <property type="entry name" value="Thiamin pyrophosphokinase, substrate-binding domain"/>
    <property type="match status" value="1"/>
</dbReference>
<dbReference type="Proteomes" id="UP000007161">
    <property type="component" value="Chromosome"/>
</dbReference>
<accession>H2J606</accession>
<dbReference type="SMART" id="SM00983">
    <property type="entry name" value="TPK_B1_binding"/>
    <property type="match status" value="1"/>
</dbReference>
<keyword evidence="4" id="KW-0067">ATP-binding</keyword>
<dbReference type="GO" id="GO:0006772">
    <property type="term" value="P:thiamine metabolic process"/>
    <property type="evidence" value="ECO:0007669"/>
    <property type="project" value="UniProtKB-UniRule"/>
</dbReference>
<reference evidence="8" key="2">
    <citation type="submission" date="2012-01" db="EMBL/GenBank/DDBJ databases">
        <title>Complete sequence of chromosome of Marinitoga piezophila KA3.</title>
        <authorList>
            <person name="Lucas S."/>
            <person name="Han J."/>
            <person name="Lapidus A."/>
            <person name="Cheng J.-F."/>
            <person name="Goodwin L."/>
            <person name="Pitluck S."/>
            <person name="Peters L."/>
            <person name="Mikhailova N."/>
            <person name="Teshima H."/>
            <person name="Detter J.C."/>
            <person name="Han C."/>
            <person name="Tapia R."/>
            <person name="Land M."/>
            <person name="Hauser L."/>
            <person name="Kyrpides N."/>
            <person name="Ivanova N."/>
            <person name="Pagani I."/>
            <person name="Jebbar M."/>
            <person name="Vannier P."/>
            <person name="Oger P."/>
            <person name="Cario A."/>
            <person name="Bartlett D."/>
            <person name="Noll K.M."/>
            <person name="Woyke T."/>
        </authorList>
    </citation>
    <scope>NUCLEOTIDE SEQUENCE [LARGE SCALE GENOMIC DNA]</scope>
    <source>
        <strain evidence="8">DSM 14283 / JCM 11233 / KA3</strain>
    </source>
</reference>
<evidence type="ECO:0000256" key="5">
    <source>
        <dbReference type="NCBIfam" id="TIGR01378"/>
    </source>
</evidence>
<dbReference type="Pfam" id="PF04263">
    <property type="entry name" value="TPK_catalytic"/>
    <property type="match status" value="1"/>
</dbReference>
<keyword evidence="8" id="KW-1185">Reference proteome</keyword>
<protein>
    <recommendedName>
        <fullName evidence="5">Thiamine diphosphokinase</fullName>
        <ecNumber evidence="5">2.7.6.2</ecNumber>
    </recommendedName>
</protein>
<gene>
    <name evidence="7" type="ordered locus">Marpi_0628</name>
</gene>
<dbReference type="GO" id="GO:0004788">
    <property type="term" value="F:thiamine diphosphokinase activity"/>
    <property type="evidence" value="ECO:0007669"/>
    <property type="project" value="UniProtKB-UniRule"/>
</dbReference>
<dbReference type="InterPro" id="IPR036759">
    <property type="entry name" value="TPK_catalytic_sf"/>
</dbReference>